<dbReference type="PANTHER" id="PTHR46539:SF1">
    <property type="entry name" value="E3 UBIQUITIN-PROTEIN LIGASE ATL42"/>
    <property type="match status" value="1"/>
</dbReference>
<evidence type="ECO:0000256" key="10">
    <source>
        <dbReference type="SAM" id="Phobius"/>
    </source>
</evidence>
<evidence type="ECO:0000256" key="11">
    <source>
        <dbReference type="SAM" id="SignalP"/>
    </source>
</evidence>
<dbReference type="InterPro" id="IPR001841">
    <property type="entry name" value="Znf_RING"/>
</dbReference>
<dbReference type="GO" id="GO:0008270">
    <property type="term" value="F:zinc ion binding"/>
    <property type="evidence" value="ECO:0007669"/>
    <property type="project" value="UniProtKB-KW"/>
</dbReference>
<dbReference type="Pfam" id="PF13639">
    <property type="entry name" value="zf-RING_2"/>
    <property type="match status" value="1"/>
</dbReference>
<feature type="region of interest" description="Disordered" evidence="9">
    <location>
        <begin position="400"/>
        <end position="427"/>
    </location>
</feature>
<comment type="subcellular location">
    <subcellularLocation>
        <location evidence="1">Membrane</location>
    </subcellularLocation>
</comment>
<organism evidence="13 14">
    <name type="scientific">Leucosporidium creatinivorum</name>
    <dbReference type="NCBI Taxonomy" id="106004"/>
    <lineage>
        <taxon>Eukaryota</taxon>
        <taxon>Fungi</taxon>
        <taxon>Dikarya</taxon>
        <taxon>Basidiomycota</taxon>
        <taxon>Pucciniomycotina</taxon>
        <taxon>Microbotryomycetes</taxon>
        <taxon>Leucosporidiales</taxon>
        <taxon>Leucosporidium</taxon>
    </lineage>
</organism>
<evidence type="ECO:0000313" key="13">
    <source>
        <dbReference type="EMBL" id="ORY89025.1"/>
    </source>
</evidence>
<feature type="region of interest" description="Disordered" evidence="9">
    <location>
        <begin position="240"/>
        <end position="275"/>
    </location>
</feature>
<evidence type="ECO:0000256" key="1">
    <source>
        <dbReference type="ARBA" id="ARBA00004370"/>
    </source>
</evidence>
<gene>
    <name evidence="13" type="ORF">BCR35DRAFT_324024</name>
</gene>
<dbReference type="Proteomes" id="UP000193467">
    <property type="component" value="Unassembled WGS sequence"/>
</dbReference>
<feature type="domain" description="RING-type" evidence="12">
    <location>
        <begin position="511"/>
        <end position="555"/>
    </location>
</feature>
<evidence type="ECO:0000259" key="12">
    <source>
        <dbReference type="PROSITE" id="PS50089"/>
    </source>
</evidence>
<evidence type="ECO:0000256" key="6">
    <source>
        <dbReference type="ARBA" id="ARBA00022989"/>
    </source>
</evidence>
<dbReference type="PROSITE" id="PS50089">
    <property type="entry name" value="ZF_RING_2"/>
    <property type="match status" value="1"/>
</dbReference>
<dbReference type="AlphaFoldDB" id="A0A1Y2G0M9"/>
<dbReference type="InterPro" id="IPR013083">
    <property type="entry name" value="Znf_RING/FYVE/PHD"/>
</dbReference>
<proteinExistence type="predicted"/>
<dbReference type="SUPFAM" id="SSF57850">
    <property type="entry name" value="RING/U-box"/>
    <property type="match status" value="1"/>
</dbReference>
<feature type="region of interest" description="Disordered" evidence="9">
    <location>
        <begin position="601"/>
        <end position="662"/>
    </location>
</feature>
<dbReference type="STRING" id="106004.A0A1Y2G0M9"/>
<comment type="caution">
    <text evidence="13">The sequence shown here is derived from an EMBL/GenBank/DDBJ whole genome shotgun (WGS) entry which is preliminary data.</text>
</comment>
<keyword evidence="11" id="KW-0732">Signal</keyword>
<dbReference type="OrthoDB" id="8062037at2759"/>
<dbReference type="EMBL" id="MCGR01000007">
    <property type="protein sequence ID" value="ORY89025.1"/>
    <property type="molecule type" value="Genomic_DNA"/>
</dbReference>
<reference evidence="13 14" key="1">
    <citation type="submission" date="2016-07" db="EMBL/GenBank/DDBJ databases">
        <title>Pervasive Adenine N6-methylation of Active Genes in Fungi.</title>
        <authorList>
            <consortium name="DOE Joint Genome Institute"/>
            <person name="Mondo S.J."/>
            <person name="Dannebaum R.O."/>
            <person name="Kuo R.C."/>
            <person name="Labutti K."/>
            <person name="Haridas S."/>
            <person name="Kuo A."/>
            <person name="Salamov A."/>
            <person name="Ahrendt S.R."/>
            <person name="Lipzen A."/>
            <person name="Sullivan W."/>
            <person name="Andreopoulos W.B."/>
            <person name="Clum A."/>
            <person name="Lindquist E."/>
            <person name="Daum C."/>
            <person name="Ramamoorthy G.K."/>
            <person name="Gryganskyi A."/>
            <person name="Culley D."/>
            <person name="Magnuson J.K."/>
            <person name="James T.Y."/>
            <person name="O'Malley M.A."/>
            <person name="Stajich J.E."/>
            <person name="Spatafora J.W."/>
            <person name="Visel A."/>
            <person name="Grigoriev I.V."/>
        </authorList>
    </citation>
    <scope>NUCLEOTIDE SEQUENCE [LARGE SCALE GENOMIC DNA]</scope>
    <source>
        <strain evidence="13 14">62-1032</strain>
    </source>
</reference>
<accession>A0A1Y2G0M9</accession>
<keyword evidence="3" id="KW-0479">Metal-binding</keyword>
<evidence type="ECO:0000256" key="7">
    <source>
        <dbReference type="ARBA" id="ARBA00023136"/>
    </source>
</evidence>
<feature type="compositionally biased region" description="Low complexity" evidence="9">
    <location>
        <begin position="240"/>
        <end position="260"/>
    </location>
</feature>
<name>A0A1Y2G0M9_9BASI</name>
<dbReference type="InParanoid" id="A0A1Y2G0M9"/>
<feature type="chain" id="PRO_5012960270" description="RING-type domain-containing protein" evidence="11">
    <location>
        <begin position="22"/>
        <end position="662"/>
    </location>
</feature>
<dbReference type="PANTHER" id="PTHR46539">
    <property type="entry name" value="E3 UBIQUITIN-PROTEIN LIGASE ATL42"/>
    <property type="match status" value="1"/>
</dbReference>
<dbReference type="GO" id="GO:0016020">
    <property type="term" value="C:membrane"/>
    <property type="evidence" value="ECO:0007669"/>
    <property type="project" value="UniProtKB-SubCell"/>
</dbReference>
<keyword evidence="4 8" id="KW-0863">Zinc-finger</keyword>
<feature type="compositionally biased region" description="Basic and acidic residues" evidence="9">
    <location>
        <begin position="412"/>
        <end position="424"/>
    </location>
</feature>
<keyword evidence="5" id="KW-0862">Zinc</keyword>
<keyword evidence="6 10" id="KW-1133">Transmembrane helix</keyword>
<keyword evidence="14" id="KW-1185">Reference proteome</keyword>
<keyword evidence="7 10" id="KW-0472">Membrane</keyword>
<sequence length="662" mass="69981">MWLHGIQPLLLALPFLHRAAAYIPAQPVNDTSSLDQSQDEITIAFYNGVYAAPLSRQLTAWSFDDAGNYTNVSDIVSWTKYSKGVLIHFDEASREQPPSAVPWIAMINCDTNGTDYSLEDDIFTLTRDQGAQAALLYSLTSQGCLMNEEYLNDFEKVLDVYATTTISASRIIEQQFSHEGISSDAYSYNSQLLNDSAAGIQALLDSNALSVNGNVYINATDNSTDTASSDAVSTILPTAYSTNSSSTTSASASRTSPTSSGGMRKRQTTSTSSAVASAATSGTNYLGAVMAARNNTVGGLLPSSATPSPSQTSSGGGGPNTGLAMIILYAITGVVTFMFLIVILSGAIRAIRHPERYGPRAGIGGPHGANINGGGARQQSRAHGLTRAILDTFPVVKFGGRTADDRADDDEEARRRDVAAGKDVEMDDIEATKASSRTVAGVPIVGGGEIERRRSDSSRSGADNASFVSAAEIPLSDTDVASSPTPASPETAPAALPLTINPADVDHGTTCPICVCEFEEGEDVRILPCDGRHRFHRDCIDPWLLEVSSLCPLCRLDLSGATAAAAAARERADEDETEEIETGHAEAQVISNLRAMLHGHRASVSSGSGHGHGRESTTGTNASGVSRNRFFRYVANRRRQRNQDGPAEEEAPAAGTSGSRRS</sequence>
<protein>
    <recommendedName>
        <fullName evidence="12">RING-type domain-containing protein</fullName>
    </recommendedName>
</protein>
<feature type="signal peptide" evidence="11">
    <location>
        <begin position="1"/>
        <end position="21"/>
    </location>
</feature>
<evidence type="ECO:0000256" key="9">
    <source>
        <dbReference type="SAM" id="MobiDB-lite"/>
    </source>
</evidence>
<dbReference type="Gene3D" id="3.30.40.10">
    <property type="entry name" value="Zinc/RING finger domain, C3HC4 (zinc finger)"/>
    <property type="match status" value="1"/>
</dbReference>
<evidence type="ECO:0000256" key="8">
    <source>
        <dbReference type="PROSITE-ProRule" id="PRU00175"/>
    </source>
</evidence>
<feature type="region of interest" description="Disordered" evidence="9">
    <location>
        <begin position="445"/>
        <end position="468"/>
    </location>
</feature>
<dbReference type="CDD" id="cd16454">
    <property type="entry name" value="RING-H2_PA-TM-RING"/>
    <property type="match status" value="1"/>
</dbReference>
<dbReference type="SMART" id="SM00184">
    <property type="entry name" value="RING"/>
    <property type="match status" value="1"/>
</dbReference>
<feature type="transmembrane region" description="Helical" evidence="10">
    <location>
        <begin position="323"/>
        <end position="348"/>
    </location>
</feature>
<evidence type="ECO:0000313" key="14">
    <source>
        <dbReference type="Proteomes" id="UP000193467"/>
    </source>
</evidence>
<evidence type="ECO:0000256" key="5">
    <source>
        <dbReference type="ARBA" id="ARBA00022833"/>
    </source>
</evidence>
<keyword evidence="2 10" id="KW-0812">Transmembrane</keyword>
<evidence type="ECO:0000256" key="4">
    <source>
        <dbReference type="ARBA" id="ARBA00022771"/>
    </source>
</evidence>
<evidence type="ECO:0000256" key="2">
    <source>
        <dbReference type="ARBA" id="ARBA00022692"/>
    </source>
</evidence>
<evidence type="ECO:0000256" key="3">
    <source>
        <dbReference type="ARBA" id="ARBA00022723"/>
    </source>
</evidence>